<dbReference type="EMBL" id="MAYF01000004">
    <property type="protein sequence ID" value="OCA80458.1"/>
    <property type="molecule type" value="Genomic_DNA"/>
</dbReference>
<proteinExistence type="predicted"/>
<dbReference type="GO" id="GO:0005737">
    <property type="term" value="C:cytoplasm"/>
    <property type="evidence" value="ECO:0007669"/>
    <property type="project" value="UniProtKB-SubCell"/>
</dbReference>
<accession>A0A1M6Y5Z0</accession>
<dbReference type="InterPro" id="IPR000835">
    <property type="entry name" value="HTH_MarR-typ"/>
</dbReference>
<evidence type="ECO:0000259" key="6">
    <source>
        <dbReference type="PROSITE" id="PS50995"/>
    </source>
</evidence>
<dbReference type="InterPro" id="IPR039422">
    <property type="entry name" value="MarR/SlyA-like"/>
</dbReference>
<dbReference type="InterPro" id="IPR036390">
    <property type="entry name" value="WH_DNA-bd_sf"/>
</dbReference>
<evidence type="ECO:0000313" key="7">
    <source>
        <dbReference type="EMBL" id="OCA80458.1"/>
    </source>
</evidence>
<gene>
    <name evidence="7" type="ORF">BBH99_15435</name>
    <name evidence="8" type="ORF">SAMN05444407_102369</name>
</gene>
<keyword evidence="9" id="KW-1185">Reference proteome</keyword>
<evidence type="ECO:0000256" key="5">
    <source>
        <dbReference type="ARBA" id="ARBA00023163"/>
    </source>
</evidence>
<evidence type="ECO:0000313" key="8">
    <source>
        <dbReference type="EMBL" id="SHL13674.1"/>
    </source>
</evidence>
<dbReference type="InterPro" id="IPR036388">
    <property type="entry name" value="WH-like_DNA-bd_sf"/>
</dbReference>
<dbReference type="OrthoDB" id="9806864at2"/>
<evidence type="ECO:0000313" key="10">
    <source>
        <dbReference type="Proteomes" id="UP000184069"/>
    </source>
</evidence>
<dbReference type="SMART" id="SM00347">
    <property type="entry name" value="HTH_MARR"/>
    <property type="match status" value="1"/>
</dbReference>
<dbReference type="Gene3D" id="1.10.10.10">
    <property type="entry name" value="Winged helix-like DNA-binding domain superfamily/Winged helix DNA-binding domain"/>
    <property type="match status" value="1"/>
</dbReference>
<evidence type="ECO:0000256" key="1">
    <source>
        <dbReference type="ARBA" id="ARBA00004496"/>
    </source>
</evidence>
<protein>
    <submittedName>
        <fullName evidence="8">Transcriptional regulator, MarR family</fullName>
    </submittedName>
</protein>
<sequence length="142" mass="16157">MIALSEHLCFKTYAVSRYITSLYKPYLDEISLTYPQYLVMLVLWESGEMNIGKIGEHLHLDNGTLTPLLKRMEKNGLLKRTRSQDDERVVLISLTENGRDLKEKAKHIPEAVQACFNLGEGQKKQLMSGLDEILSTQSSSKI</sequence>
<keyword evidence="4" id="KW-0238">DNA-binding</keyword>
<evidence type="ECO:0000256" key="3">
    <source>
        <dbReference type="ARBA" id="ARBA00023015"/>
    </source>
</evidence>
<dbReference type="InterPro" id="IPR055166">
    <property type="entry name" value="Transc_reg_Sar_Rot_HTH"/>
</dbReference>
<dbReference type="Proteomes" id="UP000184069">
    <property type="component" value="Unassembled WGS sequence"/>
</dbReference>
<evidence type="ECO:0000313" key="9">
    <source>
        <dbReference type="Proteomes" id="UP000093508"/>
    </source>
</evidence>
<dbReference type="RefSeq" id="WP_066690816.1">
    <property type="nucleotide sequence ID" value="NZ_FRBM01000002.1"/>
</dbReference>
<comment type="subcellular location">
    <subcellularLocation>
        <location evidence="1">Cytoplasm</location>
    </subcellularLocation>
</comment>
<dbReference type="Pfam" id="PF22381">
    <property type="entry name" value="Staph_reg_Sar_Rot"/>
    <property type="match status" value="1"/>
</dbReference>
<reference evidence="8 10" key="2">
    <citation type="submission" date="2016-11" db="EMBL/GenBank/DDBJ databases">
        <authorList>
            <person name="Jaros S."/>
            <person name="Januszkiewicz K."/>
            <person name="Wedrychowicz H."/>
        </authorList>
    </citation>
    <scope>NUCLEOTIDE SEQUENCE [LARGE SCALE GENOMIC DNA]</scope>
    <source>
        <strain evidence="8 10">DSM 27621</strain>
    </source>
</reference>
<dbReference type="AlphaFoldDB" id="A0A1M6Y5Z0"/>
<keyword evidence="2" id="KW-0963">Cytoplasm</keyword>
<dbReference type="SUPFAM" id="SSF46785">
    <property type="entry name" value="Winged helix' DNA-binding domain"/>
    <property type="match status" value="1"/>
</dbReference>
<feature type="domain" description="HTH marR-type" evidence="6">
    <location>
        <begin position="1"/>
        <end position="135"/>
    </location>
</feature>
<dbReference type="STRING" id="1423959.SAMN05444407_102369"/>
<keyword evidence="3" id="KW-0805">Transcription regulation</keyword>
<evidence type="ECO:0000256" key="4">
    <source>
        <dbReference type="ARBA" id="ARBA00023125"/>
    </source>
</evidence>
<evidence type="ECO:0000256" key="2">
    <source>
        <dbReference type="ARBA" id="ARBA00022490"/>
    </source>
</evidence>
<dbReference type="GO" id="GO:0003677">
    <property type="term" value="F:DNA binding"/>
    <property type="evidence" value="ECO:0007669"/>
    <property type="project" value="UniProtKB-KW"/>
</dbReference>
<name>A0A1M6Y5Z0_9FLAO</name>
<dbReference type="FunFam" id="1.10.10.10:FF:000163">
    <property type="entry name" value="MarR family transcriptional regulator"/>
    <property type="match status" value="1"/>
</dbReference>
<dbReference type="Proteomes" id="UP000093508">
    <property type="component" value="Unassembled WGS sequence"/>
</dbReference>
<dbReference type="PANTHER" id="PTHR33164">
    <property type="entry name" value="TRANSCRIPTIONAL REGULATOR, MARR FAMILY"/>
    <property type="match status" value="1"/>
</dbReference>
<dbReference type="EMBL" id="FRBM01000002">
    <property type="protein sequence ID" value="SHL13674.1"/>
    <property type="molecule type" value="Genomic_DNA"/>
</dbReference>
<dbReference type="PRINTS" id="PR00598">
    <property type="entry name" value="HTHMARR"/>
</dbReference>
<organism evidence="8 10">
    <name type="scientific">Chryseobacterium contaminans</name>
    <dbReference type="NCBI Taxonomy" id="1423959"/>
    <lineage>
        <taxon>Bacteria</taxon>
        <taxon>Pseudomonadati</taxon>
        <taxon>Bacteroidota</taxon>
        <taxon>Flavobacteriia</taxon>
        <taxon>Flavobacteriales</taxon>
        <taxon>Weeksellaceae</taxon>
        <taxon>Chryseobacterium group</taxon>
        <taxon>Chryseobacterium</taxon>
    </lineage>
</organism>
<reference evidence="7 9" key="1">
    <citation type="submission" date="2016-07" db="EMBL/GenBank/DDBJ databases">
        <authorList>
            <person name="Jeong J.-J."/>
            <person name="Kim D.W."/>
            <person name="Sang M.K."/>
            <person name="Choi I.-G."/>
            <person name="Kim K.D."/>
        </authorList>
    </citation>
    <scope>NUCLEOTIDE SEQUENCE [LARGE SCALE GENOMIC DNA]</scope>
    <source>
        <strain evidence="7 9">C-26</strain>
    </source>
</reference>
<dbReference type="PROSITE" id="PS50995">
    <property type="entry name" value="HTH_MARR_2"/>
    <property type="match status" value="1"/>
</dbReference>
<dbReference type="GO" id="GO:0003700">
    <property type="term" value="F:DNA-binding transcription factor activity"/>
    <property type="evidence" value="ECO:0007669"/>
    <property type="project" value="InterPro"/>
</dbReference>
<dbReference type="GO" id="GO:0006950">
    <property type="term" value="P:response to stress"/>
    <property type="evidence" value="ECO:0007669"/>
    <property type="project" value="TreeGrafter"/>
</dbReference>
<keyword evidence="5" id="KW-0804">Transcription</keyword>
<dbReference type="PANTHER" id="PTHR33164:SF5">
    <property type="entry name" value="ORGANIC HYDROPEROXIDE RESISTANCE TRANSCRIPTIONAL REGULATOR"/>
    <property type="match status" value="1"/>
</dbReference>